<sequence length="339" mass="36790">MRVLARLRRSAGDAGPADLAGRVLRRLRLRHSLPRTDSAGNRTATLAYDEYGNPGSSNTGLFQYTGQIALYDTGLYHYKNRAYHPGLGIFMQTDPIGQTGGINLYAYVGGDPVNFTDPWGLSKTCTGSRIKRPDNYNCSRTGASCTGDCRGFYGNPRSGYVTITDYGVGRPREGRAGSSGRGLVGVVCIVPGGECSYTYAISFQSASNGLLPDPHPSLVILGVSYVSFDDLAWQEIRDKHTVGGARNHGKSTFFDAVARNDRLFSAFLMAGLSQGVLHTQLQYNGNLRVWVGFGMDIGYVSMNPGSANTRFARIILEPLTAGQYRVYNAFPDFLPSGDM</sequence>
<dbReference type="InterPro" id="IPR050708">
    <property type="entry name" value="T6SS_VgrG/RHS"/>
</dbReference>
<dbReference type="InterPro" id="IPR022385">
    <property type="entry name" value="Rhs_assc_core"/>
</dbReference>
<dbReference type="RefSeq" id="WP_135996480.1">
    <property type="nucleotide sequence ID" value="NZ_CP071057.1"/>
</dbReference>
<reference evidence="1 2" key="1">
    <citation type="journal article" date="2017" name="Int. J. Syst. Evol. Microbiol.">
        <title>Marinicauda algicola sp. nov., isolated from a marine red alga Rhodosorus marinus.</title>
        <authorList>
            <person name="Jeong S.E."/>
            <person name="Jeon S.H."/>
            <person name="Chun B.H."/>
            <person name="Kim D.W."/>
            <person name="Jeon C.O."/>
        </authorList>
    </citation>
    <scope>NUCLEOTIDE SEQUENCE [LARGE SCALE GENOMIC DNA]</scope>
    <source>
        <strain evidence="1 2">JCM 31718</strain>
    </source>
</reference>
<protein>
    <submittedName>
        <fullName evidence="1">RHS repeat-associated core domain-containing protein</fullName>
    </submittedName>
</protein>
<keyword evidence="2" id="KW-1185">Reference proteome</keyword>
<dbReference type="EMBL" id="SRXW01000003">
    <property type="protein sequence ID" value="TGY88631.1"/>
    <property type="molecule type" value="Genomic_DNA"/>
</dbReference>
<accession>A0A4S2H0C8</accession>
<name>A0A4S2H0C8_9PROT</name>
<organism evidence="1 2">
    <name type="scientific">Marinicauda algicola</name>
    <dbReference type="NCBI Taxonomy" id="2029849"/>
    <lineage>
        <taxon>Bacteria</taxon>
        <taxon>Pseudomonadati</taxon>
        <taxon>Pseudomonadota</taxon>
        <taxon>Alphaproteobacteria</taxon>
        <taxon>Maricaulales</taxon>
        <taxon>Maricaulaceae</taxon>
        <taxon>Marinicauda</taxon>
    </lineage>
</organism>
<proteinExistence type="predicted"/>
<evidence type="ECO:0000313" key="2">
    <source>
        <dbReference type="Proteomes" id="UP000308054"/>
    </source>
</evidence>
<evidence type="ECO:0000313" key="1">
    <source>
        <dbReference type="EMBL" id="TGY88631.1"/>
    </source>
</evidence>
<dbReference type="Gene3D" id="2.180.10.10">
    <property type="entry name" value="RHS repeat-associated core"/>
    <property type="match status" value="1"/>
</dbReference>
<dbReference type="OrthoDB" id="7620568at2"/>
<dbReference type="PANTHER" id="PTHR32305:SF15">
    <property type="entry name" value="PROTEIN RHSA-RELATED"/>
    <property type="match status" value="1"/>
</dbReference>
<dbReference type="Proteomes" id="UP000308054">
    <property type="component" value="Unassembled WGS sequence"/>
</dbReference>
<gene>
    <name evidence="1" type="ORF">E5163_10170</name>
</gene>
<dbReference type="PANTHER" id="PTHR32305">
    <property type="match status" value="1"/>
</dbReference>
<dbReference type="NCBIfam" id="TIGR03696">
    <property type="entry name" value="Rhs_assc_core"/>
    <property type="match status" value="1"/>
</dbReference>
<comment type="caution">
    <text evidence="1">The sequence shown here is derived from an EMBL/GenBank/DDBJ whole genome shotgun (WGS) entry which is preliminary data.</text>
</comment>
<dbReference type="AlphaFoldDB" id="A0A4S2H0C8"/>